<accession>A0A8S5QHT6</accession>
<proteinExistence type="predicted"/>
<sequence>MSNSLFNIFINCAFTAITSAYRFQITQIDISLKRSKQYIF</sequence>
<reference evidence="1" key="1">
    <citation type="journal article" date="2021" name="Proc. Natl. Acad. Sci. U.S.A.">
        <title>A Catalog of Tens of Thousands of Viruses from Human Metagenomes Reveals Hidden Associations with Chronic Diseases.</title>
        <authorList>
            <person name="Tisza M.J."/>
            <person name="Buck C.B."/>
        </authorList>
    </citation>
    <scope>NUCLEOTIDE SEQUENCE</scope>
    <source>
        <strain evidence="1">Ctxym25</strain>
    </source>
</reference>
<protein>
    <submittedName>
        <fullName evidence="1">Uncharacterized protein</fullName>
    </submittedName>
</protein>
<name>A0A8S5QHT6_9CAUD</name>
<organism evidence="1">
    <name type="scientific">Myoviridae sp. ctxym25</name>
    <dbReference type="NCBI Taxonomy" id="2825210"/>
    <lineage>
        <taxon>Viruses</taxon>
        <taxon>Duplodnaviria</taxon>
        <taxon>Heunggongvirae</taxon>
        <taxon>Uroviricota</taxon>
        <taxon>Caudoviricetes</taxon>
    </lineage>
</organism>
<evidence type="ECO:0000313" key="1">
    <source>
        <dbReference type="EMBL" id="DAE18554.1"/>
    </source>
</evidence>
<dbReference type="EMBL" id="BK015658">
    <property type="protein sequence ID" value="DAE18554.1"/>
    <property type="molecule type" value="Genomic_DNA"/>
</dbReference>